<feature type="domain" description="S1 motif" evidence="1">
    <location>
        <begin position="638"/>
        <end position="707"/>
    </location>
</feature>
<dbReference type="InterPro" id="IPR012337">
    <property type="entry name" value="RNaseH-like_sf"/>
</dbReference>
<proteinExistence type="predicted"/>
<dbReference type="FunFam" id="2.40.50.140:FF:000051">
    <property type="entry name" value="RNA-binding transcriptional accessory protein"/>
    <property type="match status" value="1"/>
</dbReference>
<dbReference type="GO" id="GO:0003729">
    <property type="term" value="F:mRNA binding"/>
    <property type="evidence" value="ECO:0007669"/>
    <property type="project" value="TreeGrafter"/>
</dbReference>
<dbReference type="AlphaFoldDB" id="A0A9D2KB88"/>
<protein>
    <submittedName>
        <fullName evidence="2">RNA-binding transcriptional accessory protein</fullName>
    </submittedName>
</protein>
<dbReference type="InterPro" id="IPR032639">
    <property type="entry name" value="Tex_YqgF"/>
</dbReference>
<dbReference type="Pfam" id="PF22706">
    <property type="entry name" value="Tex_central_region"/>
    <property type="match status" value="1"/>
</dbReference>
<gene>
    <name evidence="2" type="ORF">H9804_09410</name>
</gene>
<dbReference type="FunFam" id="3.30.420.140:FF:000001">
    <property type="entry name" value="RNA-binding transcriptional accessory protein"/>
    <property type="match status" value="1"/>
</dbReference>
<dbReference type="Pfam" id="PF16921">
    <property type="entry name" value="Tex_YqgF"/>
    <property type="match status" value="1"/>
</dbReference>
<dbReference type="Gene3D" id="3.30.420.140">
    <property type="entry name" value="YqgF/RNase H-like domain"/>
    <property type="match status" value="1"/>
</dbReference>
<dbReference type="InterPro" id="IPR003029">
    <property type="entry name" value="S1_domain"/>
</dbReference>
<dbReference type="SUPFAM" id="SSF53098">
    <property type="entry name" value="Ribonuclease H-like"/>
    <property type="match status" value="1"/>
</dbReference>
<dbReference type="InterPro" id="IPR018974">
    <property type="entry name" value="Tex-like_N"/>
</dbReference>
<dbReference type="InterPro" id="IPR044146">
    <property type="entry name" value="S1_Tex"/>
</dbReference>
<reference evidence="2" key="1">
    <citation type="journal article" date="2021" name="PeerJ">
        <title>Extensive microbial diversity within the chicken gut microbiome revealed by metagenomics and culture.</title>
        <authorList>
            <person name="Gilroy R."/>
            <person name="Ravi A."/>
            <person name="Getino M."/>
            <person name="Pursley I."/>
            <person name="Horton D.L."/>
            <person name="Alikhan N.F."/>
            <person name="Baker D."/>
            <person name="Gharbi K."/>
            <person name="Hall N."/>
            <person name="Watson M."/>
            <person name="Adriaenssens E.M."/>
            <person name="Foster-Nyarko E."/>
            <person name="Jarju S."/>
            <person name="Secka A."/>
            <person name="Antonio M."/>
            <person name="Oren A."/>
            <person name="Chaudhuri R.R."/>
            <person name="La Ragione R."/>
            <person name="Hildebrand F."/>
            <person name="Pallen M.J."/>
        </authorList>
    </citation>
    <scope>NUCLEOTIDE SEQUENCE</scope>
    <source>
        <strain evidence="2">ChiW4-1371</strain>
    </source>
</reference>
<dbReference type="Pfam" id="PF17674">
    <property type="entry name" value="HHH_9"/>
    <property type="match status" value="1"/>
</dbReference>
<dbReference type="GO" id="GO:0005737">
    <property type="term" value="C:cytoplasm"/>
    <property type="evidence" value="ECO:0007669"/>
    <property type="project" value="UniProtKB-ARBA"/>
</dbReference>
<dbReference type="Gene3D" id="1.10.10.650">
    <property type="entry name" value="RuvA domain 2-like"/>
    <property type="match status" value="1"/>
</dbReference>
<evidence type="ECO:0000313" key="3">
    <source>
        <dbReference type="Proteomes" id="UP000824176"/>
    </source>
</evidence>
<evidence type="ECO:0000313" key="2">
    <source>
        <dbReference type="EMBL" id="HIZ90154.1"/>
    </source>
</evidence>
<dbReference type="EMBL" id="DXAQ01000140">
    <property type="protein sequence ID" value="HIZ90154.1"/>
    <property type="molecule type" value="Genomic_DNA"/>
</dbReference>
<dbReference type="Pfam" id="PF00575">
    <property type="entry name" value="S1"/>
    <property type="match status" value="1"/>
</dbReference>
<comment type="caution">
    <text evidence="2">The sequence shown here is derived from an EMBL/GenBank/DDBJ whole genome shotgun (WGS) entry which is preliminary data.</text>
</comment>
<dbReference type="SUPFAM" id="SSF158832">
    <property type="entry name" value="Tex N-terminal region-like"/>
    <property type="match status" value="1"/>
</dbReference>
<dbReference type="Gene3D" id="1.10.3500.10">
    <property type="entry name" value="Tex N-terminal region-like"/>
    <property type="match status" value="1"/>
</dbReference>
<sequence>MVELESLIKEFTFPKKNIENLISLYLDGNTVPFIARYRKEQTGAMDEIQIRAVLERYEYLENLNKRKDEVIKNIEEKGKLTDELKLAILKAATLTEVEDLYAPYKSKKKTKADIAREAGIEPVAEYIKTHTDISALEDFAKDYINEKAADIDTVLSMARDIITEDIGHNINIKNRLREIYNKNAVISSVAAEDFKERTPYEAYYEFEEKIETLPPHRVLAIFRGERENILKVKLNIDEETCINTVLAILYEEGYKHNKIIEKCANRAFKTMLSSSIELEIRSELRQNAEERAIHVFGDNLKSLLMTPPVKGRSVLGLDPAYRTGCKYAAVDETGKLLTYGVIYPTPPQSDYEGSKKKIIEIINKFNINAISIGNGTASRETEEFVAKVLGESQLNVEYTIVNEAGASVYSASEVAAKEFPDLDVTIRGAISIARRVIDPLAELVKIEPRSIGVGMYQHDVNKKKLENTLQAVVEDVVNNVGVNLNTASPSLLQYVSGLNYSIAEKIVKFREDNGAFCNRNQLLKIAGIGESIFKQCAGFLKIYGGDEVLDSMFIHPETYDAVHTLLNRFNLTVKEVGLIRKVAKTNNLNKLAEETGLGIYTFNDIIENLEKPDRDVRDSVDPVIFKKSIVNLDDLKPSMVISGKVTNIVDFGAFVDIGLKNDGLVHISELSESYIKHPSEVVKVGQKVQVMVIDIDKERGRISLSMRI</sequence>
<dbReference type="InterPro" id="IPR055179">
    <property type="entry name" value="Tex-like_central_region"/>
</dbReference>
<dbReference type="CDD" id="cd05685">
    <property type="entry name" value="S1_Tex"/>
    <property type="match status" value="1"/>
</dbReference>
<dbReference type="InterPro" id="IPR050437">
    <property type="entry name" value="Ribos_protein_bS1-like"/>
</dbReference>
<organism evidence="2 3">
    <name type="scientific">Candidatus Mucispirillum faecigallinarum</name>
    <dbReference type="NCBI Taxonomy" id="2838699"/>
    <lineage>
        <taxon>Bacteria</taxon>
        <taxon>Pseudomonadati</taxon>
        <taxon>Deferribacterota</taxon>
        <taxon>Deferribacteres</taxon>
        <taxon>Deferribacterales</taxon>
        <taxon>Mucispirillaceae</taxon>
        <taxon>Mucispirillum</taxon>
    </lineage>
</organism>
<dbReference type="GO" id="GO:0006412">
    <property type="term" value="P:translation"/>
    <property type="evidence" value="ECO:0007669"/>
    <property type="project" value="TreeGrafter"/>
</dbReference>
<dbReference type="Pfam" id="PF09371">
    <property type="entry name" value="Tex_N"/>
    <property type="match status" value="1"/>
</dbReference>
<dbReference type="InterPro" id="IPR037027">
    <property type="entry name" value="YqgF/RNaseH-like_dom_sf"/>
</dbReference>
<dbReference type="PANTHER" id="PTHR10724:SF10">
    <property type="entry name" value="S1 RNA-BINDING DOMAIN-CONTAINING PROTEIN 1"/>
    <property type="match status" value="1"/>
</dbReference>
<dbReference type="FunFam" id="1.10.10.650:FF:000001">
    <property type="entry name" value="S1 RNA-binding domain 1"/>
    <property type="match status" value="1"/>
</dbReference>
<dbReference type="Gene3D" id="1.10.150.310">
    <property type="entry name" value="Tex RuvX-like domain-like"/>
    <property type="match status" value="1"/>
</dbReference>
<dbReference type="PROSITE" id="PS50126">
    <property type="entry name" value="S1"/>
    <property type="match status" value="1"/>
</dbReference>
<dbReference type="PANTHER" id="PTHR10724">
    <property type="entry name" value="30S RIBOSOMAL PROTEIN S1"/>
    <property type="match status" value="1"/>
</dbReference>
<dbReference type="InterPro" id="IPR006641">
    <property type="entry name" value="YqgF/RNaseH-like_dom"/>
</dbReference>
<accession>A0A9D2KB88</accession>
<dbReference type="SMART" id="SM00732">
    <property type="entry name" value="YqgFc"/>
    <property type="match status" value="1"/>
</dbReference>
<dbReference type="SUPFAM" id="SSF47781">
    <property type="entry name" value="RuvA domain 2-like"/>
    <property type="match status" value="2"/>
</dbReference>
<dbReference type="InterPro" id="IPR023319">
    <property type="entry name" value="Tex-like_HTH_dom_sf"/>
</dbReference>
<evidence type="ECO:0000259" key="1">
    <source>
        <dbReference type="PROSITE" id="PS50126"/>
    </source>
</evidence>
<dbReference type="GO" id="GO:0006139">
    <property type="term" value="P:nucleobase-containing compound metabolic process"/>
    <property type="evidence" value="ECO:0007669"/>
    <property type="project" value="InterPro"/>
</dbReference>
<dbReference type="SMART" id="SM00316">
    <property type="entry name" value="S1"/>
    <property type="match status" value="1"/>
</dbReference>
<dbReference type="InterPro" id="IPR041692">
    <property type="entry name" value="HHH_9"/>
</dbReference>
<dbReference type="InterPro" id="IPR010994">
    <property type="entry name" value="RuvA_2-like"/>
</dbReference>
<dbReference type="Pfam" id="PF12836">
    <property type="entry name" value="HHH_3"/>
    <property type="match status" value="1"/>
</dbReference>
<dbReference type="InterPro" id="IPR023323">
    <property type="entry name" value="Tex-like_dom_sf"/>
</dbReference>
<dbReference type="SUPFAM" id="SSF50249">
    <property type="entry name" value="Nucleic acid-binding proteins"/>
    <property type="match status" value="1"/>
</dbReference>
<name>A0A9D2KB88_9BACT</name>
<dbReference type="GO" id="GO:0003735">
    <property type="term" value="F:structural constituent of ribosome"/>
    <property type="evidence" value="ECO:0007669"/>
    <property type="project" value="TreeGrafter"/>
</dbReference>
<reference evidence="2" key="2">
    <citation type="submission" date="2021-04" db="EMBL/GenBank/DDBJ databases">
        <authorList>
            <person name="Gilroy R."/>
        </authorList>
    </citation>
    <scope>NUCLEOTIDE SEQUENCE</scope>
    <source>
        <strain evidence="2">ChiW4-1371</strain>
    </source>
</reference>
<dbReference type="InterPro" id="IPR012340">
    <property type="entry name" value="NA-bd_OB-fold"/>
</dbReference>
<dbReference type="Proteomes" id="UP000824176">
    <property type="component" value="Unassembled WGS sequence"/>
</dbReference>
<dbReference type="Gene3D" id="2.40.50.140">
    <property type="entry name" value="Nucleic acid-binding proteins"/>
    <property type="match status" value="1"/>
</dbReference>